<keyword evidence="1" id="KW-1133">Transmembrane helix</keyword>
<gene>
    <name evidence="2" type="ORF">CALVIDRAFT_535392</name>
</gene>
<organism evidence="2 3">
    <name type="scientific">Calocera viscosa (strain TUFC12733)</name>
    <dbReference type="NCBI Taxonomy" id="1330018"/>
    <lineage>
        <taxon>Eukaryota</taxon>
        <taxon>Fungi</taxon>
        <taxon>Dikarya</taxon>
        <taxon>Basidiomycota</taxon>
        <taxon>Agaricomycotina</taxon>
        <taxon>Dacrymycetes</taxon>
        <taxon>Dacrymycetales</taxon>
        <taxon>Dacrymycetaceae</taxon>
        <taxon>Calocera</taxon>
    </lineage>
</organism>
<protein>
    <submittedName>
        <fullName evidence="2">Uncharacterized protein</fullName>
    </submittedName>
</protein>
<keyword evidence="1" id="KW-0812">Transmembrane</keyword>
<evidence type="ECO:0000256" key="1">
    <source>
        <dbReference type="SAM" id="Phobius"/>
    </source>
</evidence>
<keyword evidence="1" id="KW-0472">Membrane</keyword>
<evidence type="ECO:0000313" key="2">
    <source>
        <dbReference type="EMBL" id="KZO98307.1"/>
    </source>
</evidence>
<sequence length="226" mass="26035">MVLIRRQLRQRLRAEYNYIPKHVLERYCKMIRVTPHSGVLQPASSSIVTVQLKLETVDGDFLRLFGPTLSIEVRSLFLQGSSKLRWSTEALRALFRNEHSGRFAATRQTVYFLLPQRVAFTGIPERKESDGTRLVRFRPNEEVNARMRKFCAEDSLLMERIRARRANVPDVKPEVGKQEMLVPEEQEQEKDRTSFLLTVFAVAATILAAFILTTSAEGSEMRSTNY</sequence>
<evidence type="ECO:0000313" key="3">
    <source>
        <dbReference type="Proteomes" id="UP000076738"/>
    </source>
</evidence>
<dbReference type="AlphaFoldDB" id="A0A167P146"/>
<name>A0A167P146_CALVF</name>
<reference evidence="2 3" key="1">
    <citation type="journal article" date="2016" name="Mol. Biol. Evol.">
        <title>Comparative Genomics of Early-Diverging Mushroom-Forming Fungi Provides Insights into the Origins of Lignocellulose Decay Capabilities.</title>
        <authorList>
            <person name="Nagy L.G."/>
            <person name="Riley R."/>
            <person name="Tritt A."/>
            <person name="Adam C."/>
            <person name="Daum C."/>
            <person name="Floudas D."/>
            <person name="Sun H."/>
            <person name="Yadav J.S."/>
            <person name="Pangilinan J."/>
            <person name="Larsson K.H."/>
            <person name="Matsuura K."/>
            <person name="Barry K."/>
            <person name="Labutti K."/>
            <person name="Kuo R."/>
            <person name="Ohm R.A."/>
            <person name="Bhattacharya S.S."/>
            <person name="Shirouzu T."/>
            <person name="Yoshinaga Y."/>
            <person name="Martin F.M."/>
            <person name="Grigoriev I.V."/>
            <person name="Hibbett D.S."/>
        </authorList>
    </citation>
    <scope>NUCLEOTIDE SEQUENCE [LARGE SCALE GENOMIC DNA]</scope>
    <source>
        <strain evidence="2 3">TUFC12733</strain>
    </source>
</reference>
<dbReference type="Proteomes" id="UP000076738">
    <property type="component" value="Unassembled WGS sequence"/>
</dbReference>
<accession>A0A167P146</accession>
<dbReference type="EMBL" id="KV417276">
    <property type="protein sequence ID" value="KZO98307.1"/>
    <property type="molecule type" value="Genomic_DNA"/>
</dbReference>
<keyword evidence="3" id="KW-1185">Reference proteome</keyword>
<proteinExistence type="predicted"/>
<feature type="transmembrane region" description="Helical" evidence="1">
    <location>
        <begin position="195"/>
        <end position="216"/>
    </location>
</feature>